<reference evidence="2" key="1">
    <citation type="journal article" date="2014" name="Int. J. Syst. Evol. Microbiol.">
        <title>Complete genome sequence of Corynebacterium casei LMG S-19264T (=DSM 44701T), isolated from a smear-ripened cheese.</title>
        <authorList>
            <consortium name="US DOE Joint Genome Institute (JGI-PGF)"/>
            <person name="Walter F."/>
            <person name="Albersmeier A."/>
            <person name="Kalinowski J."/>
            <person name="Ruckert C."/>
        </authorList>
    </citation>
    <scope>NUCLEOTIDE SEQUENCE</scope>
    <source>
        <strain evidence="2">JCM 12289</strain>
    </source>
</reference>
<protein>
    <submittedName>
        <fullName evidence="2">Uncharacterized protein</fullName>
    </submittedName>
</protein>
<evidence type="ECO:0000256" key="1">
    <source>
        <dbReference type="SAM" id="MobiDB-lite"/>
    </source>
</evidence>
<gene>
    <name evidence="2" type="ORF">GCM10008985_34760</name>
</gene>
<dbReference type="AlphaFoldDB" id="A0AAV3SK80"/>
<comment type="caution">
    <text evidence="2">The sequence shown here is derived from an EMBL/GenBank/DDBJ whole genome shotgun (WGS) entry which is preliminary data.</text>
</comment>
<accession>A0AAV3SK80</accession>
<organism evidence="2 3">
    <name type="scientific">Halococcus dombrowskii</name>
    <dbReference type="NCBI Taxonomy" id="179637"/>
    <lineage>
        <taxon>Archaea</taxon>
        <taxon>Methanobacteriati</taxon>
        <taxon>Methanobacteriota</taxon>
        <taxon>Stenosarchaea group</taxon>
        <taxon>Halobacteria</taxon>
        <taxon>Halobacteriales</taxon>
        <taxon>Halococcaceae</taxon>
        <taxon>Halococcus</taxon>
    </lineage>
</organism>
<dbReference type="Proteomes" id="UP001500962">
    <property type="component" value="Unassembled WGS sequence"/>
</dbReference>
<name>A0AAV3SK80_HALDO</name>
<evidence type="ECO:0000313" key="2">
    <source>
        <dbReference type="EMBL" id="GAA0475453.1"/>
    </source>
</evidence>
<feature type="compositionally biased region" description="Basic and acidic residues" evidence="1">
    <location>
        <begin position="24"/>
        <end position="37"/>
    </location>
</feature>
<proteinExistence type="predicted"/>
<sequence>METIQPPISLSKIGRKSVYRKYSESASRLDREGESRKCSFNPRFEGLP</sequence>
<reference evidence="2" key="2">
    <citation type="submission" date="2023-12" db="EMBL/GenBank/DDBJ databases">
        <authorList>
            <person name="Sun Q."/>
            <person name="Inoue M."/>
        </authorList>
    </citation>
    <scope>NUCLEOTIDE SEQUENCE</scope>
    <source>
        <strain evidence="2">JCM 12289</strain>
    </source>
</reference>
<feature type="region of interest" description="Disordered" evidence="1">
    <location>
        <begin position="24"/>
        <end position="48"/>
    </location>
</feature>
<dbReference type="EMBL" id="BAAADN010000084">
    <property type="protein sequence ID" value="GAA0475453.1"/>
    <property type="molecule type" value="Genomic_DNA"/>
</dbReference>
<evidence type="ECO:0000313" key="3">
    <source>
        <dbReference type="Proteomes" id="UP001500962"/>
    </source>
</evidence>